<gene>
    <name evidence="2" type="ORF">GM921_04905</name>
</gene>
<dbReference type="InterPro" id="IPR019734">
    <property type="entry name" value="TPR_rpt"/>
</dbReference>
<dbReference type="EMBL" id="WNXD01000001">
    <property type="protein sequence ID" value="MBB2144811.1"/>
    <property type="molecule type" value="Genomic_DNA"/>
</dbReference>
<dbReference type="Pfam" id="PF13181">
    <property type="entry name" value="TPR_8"/>
    <property type="match status" value="1"/>
</dbReference>
<organism evidence="2 3">
    <name type="scientific">Pedobacter planticolens</name>
    <dbReference type="NCBI Taxonomy" id="2679964"/>
    <lineage>
        <taxon>Bacteria</taxon>
        <taxon>Pseudomonadati</taxon>
        <taxon>Bacteroidota</taxon>
        <taxon>Sphingobacteriia</taxon>
        <taxon>Sphingobacteriales</taxon>
        <taxon>Sphingobacteriaceae</taxon>
        <taxon>Pedobacter</taxon>
    </lineage>
</organism>
<dbReference type="RefSeq" id="WP_182921485.1">
    <property type="nucleotide sequence ID" value="NZ_WNXD01000001.1"/>
</dbReference>
<sequence length="377" mass="43001">MKNKFLLLFICIVAFKANAQKTQVQLAQNSVGKLQASIANKEEVKKQLTIIGEGIKAIEAAQNDKKTKNWAETWAIKAYLSSYISIIDDNETNADKYYGLANDALDKATKLDKYQDNSGLIKASTYNINIKKQIEGNHAYQQNDFITAFNLLKQVSDFLPKDTTLAVNVALCAQNIQSYDEALNYFKRAKENGIKNPVVFQSMASIYSSKFESELAIKTLEEGLKLNPYHPFLTNDYINLLLDNERYDAAVKIIEGSIATEKRSKLLLFLFGYLQQSQLNNNSTAELAYKKALDIDQNYFDALYQLGLVYVNNANSSLKEKNTPKFASYINRAEFTLLRAHEINLNDRNTIQLLIEIYTRKNRLDKVQDLKRKLNEF</sequence>
<dbReference type="PANTHER" id="PTHR12558">
    <property type="entry name" value="CELL DIVISION CYCLE 16,23,27"/>
    <property type="match status" value="1"/>
</dbReference>
<dbReference type="AlphaFoldDB" id="A0A923IUE8"/>
<protein>
    <recommendedName>
        <fullName evidence="4">Tetratricopeptide repeat-containing protein</fullName>
    </recommendedName>
</protein>
<evidence type="ECO:0000256" key="1">
    <source>
        <dbReference type="SAM" id="SignalP"/>
    </source>
</evidence>
<dbReference type="SUPFAM" id="SSF48452">
    <property type="entry name" value="TPR-like"/>
    <property type="match status" value="1"/>
</dbReference>
<proteinExistence type="predicted"/>
<dbReference type="InterPro" id="IPR011990">
    <property type="entry name" value="TPR-like_helical_dom_sf"/>
</dbReference>
<evidence type="ECO:0000313" key="3">
    <source>
        <dbReference type="Proteomes" id="UP000601055"/>
    </source>
</evidence>
<keyword evidence="1" id="KW-0732">Signal</keyword>
<name>A0A923IUE8_9SPHI</name>
<evidence type="ECO:0000313" key="2">
    <source>
        <dbReference type="EMBL" id="MBB2144811.1"/>
    </source>
</evidence>
<feature type="signal peptide" evidence="1">
    <location>
        <begin position="1"/>
        <end position="19"/>
    </location>
</feature>
<dbReference type="Proteomes" id="UP000601055">
    <property type="component" value="Unassembled WGS sequence"/>
</dbReference>
<dbReference type="Gene3D" id="1.25.40.10">
    <property type="entry name" value="Tetratricopeptide repeat domain"/>
    <property type="match status" value="2"/>
</dbReference>
<evidence type="ECO:0008006" key="4">
    <source>
        <dbReference type="Google" id="ProtNLM"/>
    </source>
</evidence>
<reference evidence="2" key="1">
    <citation type="submission" date="2019-11" db="EMBL/GenBank/DDBJ databases">
        <title>Description of Pedobacter sp. LMG 31464T.</title>
        <authorList>
            <person name="Carlier A."/>
            <person name="Qi S."/>
            <person name="Vandamme P."/>
        </authorList>
    </citation>
    <scope>NUCLEOTIDE SEQUENCE</scope>
    <source>
        <strain evidence="2">LMG 31464</strain>
    </source>
</reference>
<accession>A0A923IUE8</accession>
<feature type="chain" id="PRO_5037388713" description="Tetratricopeptide repeat-containing protein" evidence="1">
    <location>
        <begin position="20"/>
        <end position="377"/>
    </location>
</feature>
<dbReference type="PANTHER" id="PTHR12558:SF13">
    <property type="entry name" value="CELL DIVISION CYCLE PROTEIN 27 HOMOLOG"/>
    <property type="match status" value="1"/>
</dbReference>
<keyword evidence="3" id="KW-1185">Reference proteome</keyword>
<comment type="caution">
    <text evidence="2">The sequence shown here is derived from an EMBL/GenBank/DDBJ whole genome shotgun (WGS) entry which is preliminary data.</text>
</comment>